<feature type="compositionally biased region" description="Low complexity" evidence="1">
    <location>
        <begin position="807"/>
        <end position="826"/>
    </location>
</feature>
<reference evidence="5" key="1">
    <citation type="submission" date="2020-03" db="EMBL/GenBank/DDBJ databases">
        <title>FDA dAtabase for Regulatory Grade micrObial Sequences (FDA-ARGOS): Supporting development and validation of Infectious Disease Dx tests.</title>
        <authorList>
            <person name="Campos J."/>
            <person name="Goldberg B."/>
            <person name="Tallon L."/>
            <person name="Sadzewicz L."/>
            <person name="Vavikolanu K."/>
            <person name="Mehta A."/>
            <person name="Aluvathingal J."/>
            <person name="Nadendla S."/>
            <person name="Nandy P."/>
            <person name="Geyer C."/>
            <person name="Yan Y."/>
            <person name="Sichtig H."/>
        </authorList>
    </citation>
    <scope>NUCLEOTIDE SEQUENCE [LARGE SCALE GENOMIC DNA]</scope>
    <source>
        <strain evidence="5">FDAARGOS_652</strain>
    </source>
</reference>
<evidence type="ECO:0000256" key="2">
    <source>
        <dbReference type="SAM" id="Phobius"/>
    </source>
</evidence>
<dbReference type="AlphaFoldDB" id="A0A8X7NJA3"/>
<dbReference type="Pfam" id="PF05345">
    <property type="entry name" value="He_PIG"/>
    <property type="match status" value="2"/>
</dbReference>
<feature type="compositionally biased region" description="Basic and acidic residues" evidence="1">
    <location>
        <begin position="916"/>
        <end position="946"/>
    </location>
</feature>
<feature type="transmembrane region" description="Helical" evidence="2">
    <location>
        <begin position="483"/>
        <end position="508"/>
    </location>
</feature>
<evidence type="ECO:0000313" key="6">
    <source>
        <dbReference type="Proteomes" id="UP000590412"/>
    </source>
</evidence>
<comment type="caution">
    <text evidence="5">The sequence shown here is derived from an EMBL/GenBank/DDBJ whole genome shotgun (WGS) entry which is preliminary data.</text>
</comment>
<feature type="region of interest" description="Disordered" evidence="1">
    <location>
        <begin position="421"/>
        <end position="478"/>
    </location>
</feature>
<dbReference type="Pfam" id="PF04478">
    <property type="entry name" value="Mid2"/>
    <property type="match status" value="1"/>
</dbReference>
<organism evidence="5 6">
    <name type="scientific">Candida parapsilosis</name>
    <name type="common">Yeast</name>
    <dbReference type="NCBI Taxonomy" id="5480"/>
    <lineage>
        <taxon>Eukaryota</taxon>
        <taxon>Fungi</taxon>
        <taxon>Dikarya</taxon>
        <taxon>Ascomycota</taxon>
        <taxon>Saccharomycotina</taxon>
        <taxon>Pichiomycetes</taxon>
        <taxon>Debaryomycetaceae</taxon>
        <taxon>Candida/Lodderomyces clade</taxon>
        <taxon>Candida</taxon>
    </lineage>
</organism>
<keyword evidence="2" id="KW-0812">Transmembrane</keyword>
<evidence type="ECO:0000313" key="5">
    <source>
        <dbReference type="EMBL" id="KAF6047188.1"/>
    </source>
</evidence>
<protein>
    <submittedName>
        <fullName evidence="5">Putative Ig domain family protein</fullName>
    </submittedName>
</protein>
<dbReference type="GO" id="GO:0005509">
    <property type="term" value="F:calcium ion binding"/>
    <property type="evidence" value="ECO:0007669"/>
    <property type="project" value="InterPro"/>
</dbReference>
<dbReference type="InterPro" id="IPR007567">
    <property type="entry name" value="Mid2_dom"/>
</dbReference>
<feature type="compositionally biased region" description="Basic and acidic residues" evidence="1">
    <location>
        <begin position="729"/>
        <end position="740"/>
    </location>
</feature>
<dbReference type="Gene3D" id="2.60.40.10">
    <property type="entry name" value="Immunoglobulins"/>
    <property type="match status" value="3"/>
</dbReference>
<feature type="region of interest" description="Disordered" evidence="1">
    <location>
        <begin position="516"/>
        <end position="535"/>
    </location>
</feature>
<feature type="region of interest" description="Disordered" evidence="1">
    <location>
        <begin position="700"/>
        <end position="741"/>
    </location>
</feature>
<dbReference type="InterPro" id="IPR013783">
    <property type="entry name" value="Ig-like_fold"/>
</dbReference>
<feature type="domain" description="Dystroglycan-type cadherin-like" evidence="4">
    <location>
        <begin position="33"/>
        <end position="124"/>
    </location>
</feature>
<accession>A0A8X7NJA3</accession>
<feature type="signal peptide" evidence="3">
    <location>
        <begin position="1"/>
        <end position="23"/>
    </location>
</feature>
<keyword evidence="3" id="KW-0732">Signal</keyword>
<gene>
    <name evidence="5" type="ORF">FOB60_004724</name>
</gene>
<feature type="region of interest" description="Disordered" evidence="1">
    <location>
        <begin position="871"/>
        <end position="946"/>
    </location>
</feature>
<dbReference type="SMART" id="SM00736">
    <property type="entry name" value="CADG"/>
    <property type="match status" value="1"/>
</dbReference>
<feature type="chain" id="PRO_5044694526" evidence="3">
    <location>
        <begin position="24"/>
        <end position="946"/>
    </location>
</feature>
<evidence type="ECO:0000259" key="4">
    <source>
        <dbReference type="SMART" id="SM00736"/>
    </source>
</evidence>
<dbReference type="SUPFAM" id="SSF49313">
    <property type="entry name" value="Cadherin-like"/>
    <property type="match status" value="3"/>
</dbReference>
<keyword evidence="2" id="KW-1133">Transmembrane helix</keyword>
<dbReference type="InterPro" id="IPR006644">
    <property type="entry name" value="Cadg"/>
</dbReference>
<feature type="compositionally biased region" description="Low complexity" evidence="1">
    <location>
        <begin position="434"/>
        <end position="475"/>
    </location>
</feature>
<feature type="region of interest" description="Disordered" evidence="1">
    <location>
        <begin position="754"/>
        <end position="847"/>
    </location>
</feature>
<sequence length="946" mass="102315">MLQFTLLRLLLLLLLSVIHHVSASIYMGFPFNEQLPNVGRVDREYSFTMANTTYKSNNYGDITYEVSNLPDWLSFDSDSRTFTGIPSESDVGEFDITIVGTDQSDQSTLSNNYTMIVSNDTGIHVNSDTSVFQQLAQYGHTNGNDGLVVKPGDKINLKFSKDTFKEFSSSERSIIAYYGRSADRSSLPNWISFDGEELTFSGTVPHVTSENAPSFEYGFSFIASDYYGYAGASSIFKIVVGGHQLETDLNSTIKINGTFGQDVDELVPVMSRVYLDGESISKENISEVDAENLPGYLSFNDEDYTITGIFPNTSTFDNFSITVRDTYGNTVDLPYSFAAIGSIFTIDSLDDVNATKGEWFSYQIMNSIFTNVNETEINVDYGDADWISYHENNKTLNGMTPKNFDKQKVTIKGQLDSEDEEKSFNIKGVNKHVTSSSSSSSSTATSSSSSGTAPATASATNDASNATSTSGASSHNSHKNRDLAIGLGVGIPVFVLLVAALIIFCCCYKRRKSKQESDDEKGTVSSNTTQVPGGGTGGGIKGAAAAGGVAGGVAAAATATGASTFPIDPKNESQVNLMKLEGISANSSSSSLTHVDTNESFYDTHEQPISKSWRANTDSDDKAVVTPANLTRNSDASLSTVNTEQLFSVRLVDDYTQRDSELSSANNAFMSNNSLNALLQRDTSSQNIHRLDSDGNIVEYNTLAPTSSPERMPNRLPHSSSQLDIVPEENSRDLSNREDTTGSISNLLHKFDQASSGSDEAAVSSPSPSPQPPLPQNQSPTFLFEFSNPDLESPQSDNFLLHDKQMNNNTNYSNNHLSASSPSSSPIRQRHLLPTTSNNNMTQNPHHSVLTLDSLSSEKFIYDGKLRPADSLSPVKNLCSRTSSGSLLSGGGRGSRTGAGAGSDGRENGAATLVDFTRKASLRDSSYEPDYTHREESATLHHDDSD</sequence>
<evidence type="ECO:0000256" key="3">
    <source>
        <dbReference type="SAM" id="SignalP"/>
    </source>
</evidence>
<dbReference type="EMBL" id="JABWAB010000007">
    <property type="protein sequence ID" value="KAF6047188.1"/>
    <property type="molecule type" value="Genomic_DNA"/>
</dbReference>
<dbReference type="Proteomes" id="UP000590412">
    <property type="component" value="Unassembled WGS sequence"/>
</dbReference>
<feature type="compositionally biased region" description="Polar residues" evidence="1">
    <location>
        <begin position="834"/>
        <end position="847"/>
    </location>
</feature>
<proteinExistence type="predicted"/>
<dbReference type="InterPro" id="IPR015919">
    <property type="entry name" value="Cadherin-like_sf"/>
</dbReference>
<keyword evidence="2" id="KW-0472">Membrane</keyword>
<evidence type="ECO:0000256" key="1">
    <source>
        <dbReference type="SAM" id="MobiDB-lite"/>
    </source>
</evidence>
<dbReference type="GO" id="GO:0016020">
    <property type="term" value="C:membrane"/>
    <property type="evidence" value="ECO:0007669"/>
    <property type="project" value="InterPro"/>
</dbReference>
<feature type="compositionally biased region" description="Gly residues" evidence="1">
    <location>
        <begin position="888"/>
        <end position="903"/>
    </location>
</feature>
<name>A0A8X7NJA3_CANPA</name>